<dbReference type="GO" id="GO:0003700">
    <property type="term" value="F:DNA-binding transcription factor activity"/>
    <property type="evidence" value="ECO:0007669"/>
    <property type="project" value="TreeGrafter"/>
</dbReference>
<sequence>MTTEYGGGGDPARSIELLWGTAERPRRGPRPRLTVPQVARAAIELADTEGLGALSMRRVADHLGVTAMSLYTYVPGKAELIDVMLDTVYAEAVREAVGETVGPESPAAGWRAALERIARRNRDLYLRHPWLMQVATSRPVLGPGLIAKYDLELRALDGLDLTDVEMDLLLSLVLDYVHGAARVAVDAARAERDTGMTDAQWWQAHAPLLQRALDPDRYPVATRVGTAAGQEYQAAHDPGRAFDFGLARVLDGVAAFLRDRPTGPRP</sequence>
<evidence type="ECO:0000313" key="7">
    <source>
        <dbReference type="Proteomes" id="UP000251891"/>
    </source>
</evidence>
<reference evidence="6 7" key="1">
    <citation type="submission" date="2018-06" db="EMBL/GenBank/DDBJ databases">
        <title>Actinomadura craniellae sp. nov. isolated from marine sponge Craniella sp.</title>
        <authorList>
            <person name="Li L."/>
            <person name="Xu Q.H."/>
            <person name="Lin H.W."/>
            <person name="Lu Y.H."/>
        </authorList>
    </citation>
    <scope>NUCLEOTIDE SEQUENCE [LARGE SCALE GENOMIC DNA]</scope>
    <source>
        <strain evidence="6 7">LHW63021</strain>
    </source>
</reference>
<dbReference type="Proteomes" id="UP000251891">
    <property type="component" value="Unassembled WGS sequence"/>
</dbReference>
<dbReference type="InterPro" id="IPR001647">
    <property type="entry name" value="HTH_TetR"/>
</dbReference>
<evidence type="ECO:0000256" key="1">
    <source>
        <dbReference type="ARBA" id="ARBA00023015"/>
    </source>
</evidence>
<dbReference type="InterPro" id="IPR004111">
    <property type="entry name" value="Repressor_TetR_C"/>
</dbReference>
<keyword evidence="2 4" id="KW-0238">DNA-binding</keyword>
<evidence type="ECO:0000313" key="6">
    <source>
        <dbReference type="EMBL" id="RAY14193.1"/>
    </source>
</evidence>
<dbReference type="GO" id="GO:0045892">
    <property type="term" value="P:negative regulation of DNA-templated transcription"/>
    <property type="evidence" value="ECO:0007669"/>
    <property type="project" value="InterPro"/>
</dbReference>
<dbReference type="GO" id="GO:0000976">
    <property type="term" value="F:transcription cis-regulatory region binding"/>
    <property type="evidence" value="ECO:0007669"/>
    <property type="project" value="TreeGrafter"/>
</dbReference>
<keyword evidence="3" id="KW-0804">Transcription</keyword>
<gene>
    <name evidence="6" type="ORF">DPM19_17870</name>
</gene>
<name>A0A365H7E4_9ACTN</name>
<feature type="DNA-binding region" description="H-T-H motif" evidence="4">
    <location>
        <begin position="55"/>
        <end position="74"/>
    </location>
</feature>
<dbReference type="AlphaFoldDB" id="A0A365H7E4"/>
<evidence type="ECO:0000259" key="5">
    <source>
        <dbReference type="PROSITE" id="PS50977"/>
    </source>
</evidence>
<feature type="domain" description="HTH tetR-type" evidence="5">
    <location>
        <begin position="32"/>
        <end position="92"/>
    </location>
</feature>
<proteinExistence type="predicted"/>
<comment type="caution">
    <text evidence="6">The sequence shown here is derived from an EMBL/GenBank/DDBJ whole genome shotgun (WGS) entry which is preliminary data.</text>
</comment>
<evidence type="ECO:0000256" key="2">
    <source>
        <dbReference type="ARBA" id="ARBA00023125"/>
    </source>
</evidence>
<dbReference type="PROSITE" id="PS50977">
    <property type="entry name" value="HTH_TETR_2"/>
    <property type="match status" value="1"/>
</dbReference>
<evidence type="ECO:0000256" key="3">
    <source>
        <dbReference type="ARBA" id="ARBA00023163"/>
    </source>
</evidence>
<organism evidence="6 7">
    <name type="scientific">Actinomadura craniellae</name>
    <dbReference type="NCBI Taxonomy" id="2231787"/>
    <lineage>
        <taxon>Bacteria</taxon>
        <taxon>Bacillati</taxon>
        <taxon>Actinomycetota</taxon>
        <taxon>Actinomycetes</taxon>
        <taxon>Streptosporangiales</taxon>
        <taxon>Thermomonosporaceae</taxon>
        <taxon>Actinomadura</taxon>
    </lineage>
</organism>
<dbReference type="InterPro" id="IPR050109">
    <property type="entry name" value="HTH-type_TetR-like_transc_reg"/>
</dbReference>
<dbReference type="OrthoDB" id="2570341at2"/>
<dbReference type="InterPro" id="IPR009057">
    <property type="entry name" value="Homeodomain-like_sf"/>
</dbReference>
<accession>A0A365H7E4</accession>
<dbReference type="SUPFAM" id="SSF46689">
    <property type="entry name" value="Homeodomain-like"/>
    <property type="match status" value="1"/>
</dbReference>
<protein>
    <submittedName>
        <fullName evidence="6">TetR/AcrR family transcriptional regulator</fullName>
    </submittedName>
</protein>
<dbReference type="Gene3D" id="1.10.357.10">
    <property type="entry name" value="Tetracycline Repressor, domain 2"/>
    <property type="match status" value="1"/>
</dbReference>
<dbReference type="PANTHER" id="PTHR30055">
    <property type="entry name" value="HTH-TYPE TRANSCRIPTIONAL REGULATOR RUTR"/>
    <property type="match status" value="1"/>
</dbReference>
<dbReference type="SUPFAM" id="SSF48498">
    <property type="entry name" value="Tetracyclin repressor-like, C-terminal domain"/>
    <property type="match status" value="1"/>
</dbReference>
<dbReference type="Gene3D" id="1.10.10.60">
    <property type="entry name" value="Homeodomain-like"/>
    <property type="match status" value="1"/>
</dbReference>
<dbReference type="EMBL" id="QLYX01000007">
    <property type="protein sequence ID" value="RAY14193.1"/>
    <property type="molecule type" value="Genomic_DNA"/>
</dbReference>
<dbReference type="Pfam" id="PF00440">
    <property type="entry name" value="TetR_N"/>
    <property type="match status" value="1"/>
</dbReference>
<keyword evidence="7" id="KW-1185">Reference proteome</keyword>
<dbReference type="RefSeq" id="WP_111869101.1">
    <property type="nucleotide sequence ID" value="NZ_QLYX01000007.1"/>
</dbReference>
<dbReference type="InterPro" id="IPR036271">
    <property type="entry name" value="Tet_transcr_reg_TetR-rel_C_sf"/>
</dbReference>
<keyword evidence="1" id="KW-0805">Transcription regulation</keyword>
<dbReference type="PANTHER" id="PTHR30055:SF151">
    <property type="entry name" value="TRANSCRIPTIONAL REGULATORY PROTEIN"/>
    <property type="match status" value="1"/>
</dbReference>
<dbReference type="Pfam" id="PF02909">
    <property type="entry name" value="TetR_C_1"/>
    <property type="match status" value="1"/>
</dbReference>
<evidence type="ECO:0000256" key="4">
    <source>
        <dbReference type="PROSITE-ProRule" id="PRU00335"/>
    </source>
</evidence>